<dbReference type="GO" id="GO:0016020">
    <property type="term" value="C:membrane"/>
    <property type="evidence" value="ECO:0007669"/>
    <property type="project" value="UniProtKB-SubCell"/>
</dbReference>
<evidence type="ECO:0000313" key="13">
    <source>
        <dbReference type="Proteomes" id="UP001054945"/>
    </source>
</evidence>
<evidence type="ECO:0000256" key="2">
    <source>
        <dbReference type="ARBA" id="ARBA00022448"/>
    </source>
</evidence>
<dbReference type="Pfam" id="PF10613">
    <property type="entry name" value="Lig_chan-Glu_bd"/>
    <property type="match status" value="1"/>
</dbReference>
<proteinExistence type="predicted"/>
<evidence type="ECO:0000256" key="10">
    <source>
        <dbReference type="ARBA" id="ARBA00023303"/>
    </source>
</evidence>
<keyword evidence="2" id="KW-0813">Transport</keyword>
<evidence type="ECO:0000259" key="11">
    <source>
        <dbReference type="Pfam" id="PF10613"/>
    </source>
</evidence>
<keyword evidence="5" id="KW-0406">Ion transport</keyword>
<dbReference type="SUPFAM" id="SSF53850">
    <property type="entry name" value="Periplasmic binding protein-like II"/>
    <property type="match status" value="1"/>
</dbReference>
<comment type="subcellular location">
    <subcellularLocation>
        <location evidence="1">Membrane</location>
        <topology evidence="1">Multi-pass membrane protein</topology>
    </subcellularLocation>
</comment>
<keyword evidence="9" id="KW-1071">Ligand-gated ion channel</keyword>
<evidence type="ECO:0000313" key="12">
    <source>
        <dbReference type="EMBL" id="GIX90758.1"/>
    </source>
</evidence>
<sequence>MPHIVKSVAKWMNITLSFIKEPEDNYGSWVNNTWNGMVGMLYRNEVDLILNPIMPKDKILEFAYFTNPVTVDAYTILSGKESVDPYDLSSDYNRPDVYCNIQKCDQV</sequence>
<keyword evidence="6" id="KW-0472">Membrane</keyword>
<evidence type="ECO:0000256" key="1">
    <source>
        <dbReference type="ARBA" id="ARBA00004141"/>
    </source>
</evidence>
<evidence type="ECO:0000256" key="4">
    <source>
        <dbReference type="ARBA" id="ARBA00022989"/>
    </source>
</evidence>
<dbReference type="EMBL" id="BPLR01003968">
    <property type="protein sequence ID" value="GIX90758.1"/>
    <property type="molecule type" value="Genomic_DNA"/>
</dbReference>
<keyword evidence="10" id="KW-0407">Ion channel</keyword>
<keyword evidence="8" id="KW-0325">Glycoprotein</keyword>
<dbReference type="InterPro" id="IPR019594">
    <property type="entry name" value="Glu/Gly-bd"/>
</dbReference>
<organism evidence="12 13">
    <name type="scientific">Caerostris extrusa</name>
    <name type="common">Bark spider</name>
    <name type="synonym">Caerostris bankana</name>
    <dbReference type="NCBI Taxonomy" id="172846"/>
    <lineage>
        <taxon>Eukaryota</taxon>
        <taxon>Metazoa</taxon>
        <taxon>Ecdysozoa</taxon>
        <taxon>Arthropoda</taxon>
        <taxon>Chelicerata</taxon>
        <taxon>Arachnida</taxon>
        <taxon>Araneae</taxon>
        <taxon>Araneomorphae</taxon>
        <taxon>Entelegynae</taxon>
        <taxon>Araneoidea</taxon>
        <taxon>Araneidae</taxon>
        <taxon>Caerostris</taxon>
    </lineage>
</organism>
<keyword evidence="7" id="KW-0675">Receptor</keyword>
<evidence type="ECO:0000256" key="9">
    <source>
        <dbReference type="ARBA" id="ARBA00023286"/>
    </source>
</evidence>
<reference evidence="12 13" key="1">
    <citation type="submission" date="2021-06" db="EMBL/GenBank/DDBJ databases">
        <title>Caerostris extrusa draft genome.</title>
        <authorList>
            <person name="Kono N."/>
            <person name="Arakawa K."/>
        </authorList>
    </citation>
    <scope>NUCLEOTIDE SEQUENCE [LARGE SCALE GENOMIC DNA]</scope>
</reference>
<comment type="caution">
    <text evidence="12">The sequence shown here is derived from an EMBL/GenBank/DDBJ whole genome shotgun (WGS) entry which is preliminary data.</text>
</comment>
<protein>
    <submittedName>
        <fullName evidence="12">Lig_chan-Glu_bd domain-containing protein</fullName>
    </submittedName>
</protein>
<keyword evidence="13" id="KW-1185">Reference proteome</keyword>
<dbReference type="Proteomes" id="UP001054945">
    <property type="component" value="Unassembled WGS sequence"/>
</dbReference>
<evidence type="ECO:0000256" key="8">
    <source>
        <dbReference type="ARBA" id="ARBA00023180"/>
    </source>
</evidence>
<accession>A0AAV4P2H7</accession>
<dbReference type="GO" id="GO:0015276">
    <property type="term" value="F:ligand-gated monoatomic ion channel activity"/>
    <property type="evidence" value="ECO:0007669"/>
    <property type="project" value="InterPro"/>
</dbReference>
<gene>
    <name evidence="12" type="primary">AVEN_76534_2</name>
    <name evidence="12" type="ORF">CEXT_67041</name>
</gene>
<evidence type="ECO:0000256" key="3">
    <source>
        <dbReference type="ARBA" id="ARBA00022692"/>
    </source>
</evidence>
<evidence type="ECO:0000256" key="7">
    <source>
        <dbReference type="ARBA" id="ARBA00023170"/>
    </source>
</evidence>
<evidence type="ECO:0000256" key="6">
    <source>
        <dbReference type="ARBA" id="ARBA00023136"/>
    </source>
</evidence>
<dbReference type="Gene3D" id="3.40.190.10">
    <property type="entry name" value="Periplasmic binding protein-like II"/>
    <property type="match status" value="1"/>
</dbReference>
<keyword evidence="3" id="KW-0812">Transmembrane</keyword>
<feature type="domain" description="Ionotropic glutamate receptor L-glutamate and glycine-binding" evidence="11">
    <location>
        <begin position="4"/>
        <end position="80"/>
    </location>
</feature>
<dbReference type="AlphaFoldDB" id="A0AAV4P2H7"/>
<evidence type="ECO:0000256" key="5">
    <source>
        <dbReference type="ARBA" id="ARBA00023065"/>
    </source>
</evidence>
<name>A0AAV4P2H7_CAEEX</name>
<keyword evidence="4" id="KW-1133">Transmembrane helix</keyword>